<name>A0AAV4M450_BABCB</name>
<reference evidence="2 3" key="1">
    <citation type="submission" date="2021-06" db="EMBL/GenBank/DDBJ databases">
        <title>Genome sequence of Babesia caballi.</title>
        <authorList>
            <person name="Yamagishi J."/>
            <person name="Kidaka T."/>
            <person name="Ochi A."/>
        </authorList>
    </citation>
    <scope>NUCLEOTIDE SEQUENCE [LARGE SCALE GENOMIC DNA]</scope>
    <source>
        <strain evidence="2">USDA-D6B2</strain>
    </source>
</reference>
<dbReference type="RefSeq" id="XP_067718200.1">
    <property type="nucleotide sequence ID" value="XM_067862099.1"/>
</dbReference>
<sequence length="758" mass="83685">MRAGGCCGACTACCKCGPTSEKHAQPLRRAHLVHHRVLVVVHDVEGLQELQVVDLVRVGHVDHVRDLEEVVVRDLEPQLLLRLAQVELLDGLGEVRVGQQPAADFVVVLELLEERHGPDGRRAPPGGIVLAHVCDRSAGVVVGVVVPGRGLGPGGLHPLLLHLVPGGIRVDDLELAQELHNVRLPALVVDAAAQNGPHENLDLRVGEAHVELPDGLVQLGVGHHAVQVPVENHEELLQAEVALDHGVEDVGDALPLHVLVALSHNVEADVEPLEHVVVGDLPRLLVDGLQQPDGEEPRDLDAHELREPLRPGLRVHHPVLGRVVLVAVQPQRLLLVADDIGDFHDNVVEHLLRGALLRQPRLLLHLARERRVDHLVGHHVGVVRQRVDRLQRGRHVLLDLKVQPLGEYKLRRSDSPTRLKPTIAPVLPRHTSPVVERLDPLERAGHLVRPDAHLQLVEVQEGRRHVRPEPDAVRSPRADVPPVLVLRVRPQQVEDDAVLEAVRRRRAHPLPVHLVDDVQRHAVVPEEPSVHDDDPLFNNHHQRQLPEDELEEVVDVPVVLGSDLPREPVGLVHVLRLVVAAVDDHRSWVRELEGEEQQVDVGGIHATVRDVPVEHVHVPARGRPELVQNPQQVVQLPVQVSHHDKAPVLVGRHVHVVDRPLVVHAVPVEHVHQYALRVIGRQVFLRRRHSLPPSNSPPAPTCRRPAARSRTSWSPACPVWARCTPSPGSFAACFRRRTARTASSARLPSPASPFGAWT</sequence>
<keyword evidence="3" id="KW-1185">Reference proteome</keyword>
<evidence type="ECO:0000313" key="3">
    <source>
        <dbReference type="Proteomes" id="UP001497744"/>
    </source>
</evidence>
<accession>A0AAV4M450</accession>
<protein>
    <submittedName>
        <fullName evidence="2">AAS bifunctional protein</fullName>
    </submittedName>
</protein>
<organism evidence="2 3">
    <name type="scientific">Babesia caballi</name>
    <dbReference type="NCBI Taxonomy" id="5871"/>
    <lineage>
        <taxon>Eukaryota</taxon>
        <taxon>Sar</taxon>
        <taxon>Alveolata</taxon>
        <taxon>Apicomplexa</taxon>
        <taxon>Aconoidasida</taxon>
        <taxon>Piroplasmida</taxon>
        <taxon>Babesiidae</taxon>
        <taxon>Babesia</taxon>
    </lineage>
</organism>
<dbReference type="EMBL" id="BPLF01000006">
    <property type="protein sequence ID" value="GIX66131.1"/>
    <property type="molecule type" value="Genomic_DNA"/>
</dbReference>
<dbReference type="Proteomes" id="UP001497744">
    <property type="component" value="Unassembled WGS sequence"/>
</dbReference>
<proteinExistence type="predicted"/>
<evidence type="ECO:0000313" key="2">
    <source>
        <dbReference type="EMBL" id="GIX66131.1"/>
    </source>
</evidence>
<comment type="caution">
    <text evidence="2">The sequence shown here is derived from an EMBL/GenBank/DDBJ whole genome shotgun (WGS) entry which is preliminary data.</text>
</comment>
<gene>
    <name evidence="2" type="ORF">BcabD6B2_55670</name>
</gene>
<dbReference type="AlphaFoldDB" id="A0AAV4M450"/>
<evidence type="ECO:0000256" key="1">
    <source>
        <dbReference type="SAM" id="MobiDB-lite"/>
    </source>
</evidence>
<dbReference type="GeneID" id="94197612"/>
<feature type="region of interest" description="Disordered" evidence="1">
    <location>
        <begin position="689"/>
        <end position="709"/>
    </location>
</feature>